<dbReference type="InterPro" id="IPR029058">
    <property type="entry name" value="AB_hydrolase_fold"/>
</dbReference>
<accession>A0A8E2E556</accession>
<reference evidence="3 4" key="1">
    <citation type="journal article" date="2016" name="Nat. Commun.">
        <title>Ectomycorrhizal ecology is imprinted in the genome of the dominant symbiotic fungus Cenococcum geophilum.</title>
        <authorList>
            <consortium name="DOE Joint Genome Institute"/>
            <person name="Peter M."/>
            <person name="Kohler A."/>
            <person name="Ohm R.A."/>
            <person name="Kuo A."/>
            <person name="Krutzmann J."/>
            <person name="Morin E."/>
            <person name="Arend M."/>
            <person name="Barry K.W."/>
            <person name="Binder M."/>
            <person name="Choi C."/>
            <person name="Clum A."/>
            <person name="Copeland A."/>
            <person name="Grisel N."/>
            <person name="Haridas S."/>
            <person name="Kipfer T."/>
            <person name="LaButti K."/>
            <person name="Lindquist E."/>
            <person name="Lipzen A."/>
            <person name="Maire R."/>
            <person name="Meier B."/>
            <person name="Mihaltcheva S."/>
            <person name="Molinier V."/>
            <person name="Murat C."/>
            <person name="Poggeler S."/>
            <person name="Quandt C.A."/>
            <person name="Sperisen C."/>
            <person name="Tritt A."/>
            <person name="Tisserant E."/>
            <person name="Crous P.W."/>
            <person name="Henrissat B."/>
            <person name="Nehls U."/>
            <person name="Egli S."/>
            <person name="Spatafora J.W."/>
            <person name="Grigoriev I.V."/>
            <person name="Martin F.M."/>
        </authorList>
    </citation>
    <scope>NUCLEOTIDE SEQUENCE [LARGE SCALE GENOMIC DNA]</scope>
    <source>
        <strain evidence="3 4">CBS 459.81</strain>
    </source>
</reference>
<protein>
    <submittedName>
        <fullName evidence="3">Alpha/beta-hydrolase</fullName>
    </submittedName>
</protein>
<sequence>VLLYAHGGGYLFGEPLMYLESYKRWVREAEANGIRLIIVSVDYRLSTTAKFPAYRDDFIESYRSLIFEKGISSDRIIFGGDSAGGNLCAISAIYARNTGLPKPAGLILLSPWLDLTHEQTLYSPAMKTDFLTTFTYANPMLVEHLLPEDMVASDPQISPIFDELHSLPPQIVFVGGAEVLLPDSKDWVMRSKAAGNAVEFVLEQGQVHM</sequence>
<dbReference type="SUPFAM" id="SSF53474">
    <property type="entry name" value="alpha/beta-Hydrolases"/>
    <property type="match status" value="1"/>
</dbReference>
<gene>
    <name evidence="3" type="ORF">K432DRAFT_247202</name>
</gene>
<dbReference type="AlphaFoldDB" id="A0A8E2E556"/>
<keyword evidence="4" id="KW-1185">Reference proteome</keyword>
<evidence type="ECO:0000259" key="2">
    <source>
        <dbReference type="Pfam" id="PF07859"/>
    </source>
</evidence>
<name>A0A8E2E556_9PEZI</name>
<organism evidence="3 4">
    <name type="scientific">Lepidopterella palustris CBS 459.81</name>
    <dbReference type="NCBI Taxonomy" id="1314670"/>
    <lineage>
        <taxon>Eukaryota</taxon>
        <taxon>Fungi</taxon>
        <taxon>Dikarya</taxon>
        <taxon>Ascomycota</taxon>
        <taxon>Pezizomycotina</taxon>
        <taxon>Dothideomycetes</taxon>
        <taxon>Pleosporomycetidae</taxon>
        <taxon>Mytilinidiales</taxon>
        <taxon>Argynnaceae</taxon>
        <taxon>Lepidopterella</taxon>
    </lineage>
</organism>
<keyword evidence="1 3" id="KW-0378">Hydrolase</keyword>
<evidence type="ECO:0000313" key="3">
    <source>
        <dbReference type="EMBL" id="OCK77445.1"/>
    </source>
</evidence>
<feature type="domain" description="Alpha/beta hydrolase fold-3" evidence="2">
    <location>
        <begin position="2"/>
        <end position="208"/>
    </location>
</feature>
<feature type="non-terminal residue" evidence="3">
    <location>
        <position position="1"/>
    </location>
</feature>
<dbReference type="Proteomes" id="UP000250266">
    <property type="component" value="Unassembled WGS sequence"/>
</dbReference>
<dbReference type="GO" id="GO:0016787">
    <property type="term" value="F:hydrolase activity"/>
    <property type="evidence" value="ECO:0007669"/>
    <property type="project" value="UniProtKB-KW"/>
</dbReference>
<dbReference type="OrthoDB" id="2152029at2759"/>
<dbReference type="InterPro" id="IPR050300">
    <property type="entry name" value="GDXG_lipolytic_enzyme"/>
</dbReference>
<dbReference type="PANTHER" id="PTHR48081:SF8">
    <property type="entry name" value="ALPHA_BETA HYDROLASE FOLD-3 DOMAIN-CONTAINING PROTEIN-RELATED"/>
    <property type="match status" value="1"/>
</dbReference>
<dbReference type="PANTHER" id="PTHR48081">
    <property type="entry name" value="AB HYDROLASE SUPERFAMILY PROTEIN C4A8.06C"/>
    <property type="match status" value="1"/>
</dbReference>
<dbReference type="InterPro" id="IPR013094">
    <property type="entry name" value="AB_hydrolase_3"/>
</dbReference>
<evidence type="ECO:0000313" key="4">
    <source>
        <dbReference type="Proteomes" id="UP000250266"/>
    </source>
</evidence>
<dbReference type="EMBL" id="KV745128">
    <property type="protein sequence ID" value="OCK77445.1"/>
    <property type="molecule type" value="Genomic_DNA"/>
</dbReference>
<dbReference type="Pfam" id="PF07859">
    <property type="entry name" value="Abhydrolase_3"/>
    <property type="match status" value="1"/>
</dbReference>
<evidence type="ECO:0000256" key="1">
    <source>
        <dbReference type="ARBA" id="ARBA00022801"/>
    </source>
</evidence>
<dbReference type="Gene3D" id="3.40.50.1820">
    <property type="entry name" value="alpha/beta hydrolase"/>
    <property type="match status" value="1"/>
</dbReference>
<proteinExistence type="predicted"/>
<feature type="non-terminal residue" evidence="3">
    <location>
        <position position="209"/>
    </location>
</feature>